<comment type="caution">
    <text evidence="2">The sequence shown here is derived from an EMBL/GenBank/DDBJ whole genome shotgun (WGS) entry which is preliminary data.</text>
</comment>
<gene>
    <name evidence="2" type="ORF">FHS24_001628</name>
</gene>
<accession>A0A839TCF0</accession>
<reference evidence="2 3" key="1">
    <citation type="submission" date="2020-08" db="EMBL/GenBank/DDBJ databases">
        <title>Genomic Encyclopedia of Type Strains, Phase III (KMG-III): the genomes of soil and plant-associated and newly described type strains.</title>
        <authorList>
            <person name="Whitman W."/>
        </authorList>
    </citation>
    <scope>NUCLEOTIDE SEQUENCE [LARGE SCALE GENOMIC DNA]</scope>
    <source>
        <strain evidence="2 3">CECT 5885</strain>
    </source>
</reference>
<dbReference type="Gene3D" id="3.20.20.140">
    <property type="entry name" value="Metal-dependent hydrolases"/>
    <property type="match status" value="1"/>
</dbReference>
<dbReference type="RefSeq" id="WP_183620482.1">
    <property type="nucleotide sequence ID" value="NZ_CAJHAH010000003.1"/>
</dbReference>
<dbReference type="Gene3D" id="1.10.150.650">
    <property type="match status" value="1"/>
</dbReference>
<evidence type="ECO:0000313" key="2">
    <source>
        <dbReference type="EMBL" id="MBB3107111.1"/>
    </source>
</evidence>
<name>A0A839TCF0_9GAMM</name>
<dbReference type="InterPro" id="IPR003141">
    <property type="entry name" value="Pol/His_phosphatase_N"/>
</dbReference>
<protein>
    <recommendedName>
        <fullName evidence="1">Polymerase/histidinol phosphatase N-terminal domain-containing protein</fullName>
    </recommendedName>
</protein>
<dbReference type="EMBL" id="JACHXL010000003">
    <property type="protein sequence ID" value="MBB3107111.1"/>
    <property type="molecule type" value="Genomic_DNA"/>
</dbReference>
<organism evidence="2 3">
    <name type="scientific">Psychrobacter luti</name>
    <dbReference type="NCBI Taxonomy" id="198481"/>
    <lineage>
        <taxon>Bacteria</taxon>
        <taxon>Pseudomonadati</taxon>
        <taxon>Pseudomonadota</taxon>
        <taxon>Gammaproteobacteria</taxon>
        <taxon>Moraxellales</taxon>
        <taxon>Moraxellaceae</taxon>
        <taxon>Psychrobacter</taxon>
    </lineage>
</organism>
<dbReference type="PANTHER" id="PTHR42924">
    <property type="entry name" value="EXONUCLEASE"/>
    <property type="match status" value="1"/>
</dbReference>
<dbReference type="GO" id="GO:0035312">
    <property type="term" value="F:5'-3' DNA exonuclease activity"/>
    <property type="evidence" value="ECO:0007669"/>
    <property type="project" value="TreeGrafter"/>
</dbReference>
<dbReference type="InterPro" id="IPR004013">
    <property type="entry name" value="PHP_dom"/>
</dbReference>
<dbReference type="Proteomes" id="UP000588111">
    <property type="component" value="Unassembled WGS sequence"/>
</dbReference>
<dbReference type="SUPFAM" id="SSF89550">
    <property type="entry name" value="PHP domain-like"/>
    <property type="match status" value="1"/>
</dbReference>
<dbReference type="SMART" id="SM00481">
    <property type="entry name" value="POLIIIAc"/>
    <property type="match status" value="1"/>
</dbReference>
<keyword evidence="3" id="KW-1185">Reference proteome</keyword>
<dbReference type="PANTHER" id="PTHR42924:SF3">
    <property type="entry name" value="POLYMERASE_HISTIDINOL PHOSPHATASE N-TERMINAL DOMAIN-CONTAINING PROTEIN"/>
    <property type="match status" value="1"/>
</dbReference>
<evidence type="ECO:0000259" key="1">
    <source>
        <dbReference type="SMART" id="SM00481"/>
    </source>
</evidence>
<sequence length="293" mass="32130">MKIDLHCHSTCSDGTYAPAEVVQRAHNAGINVLALTDHDTLMGIDEARVAAEACDIQLINGVEISCEHTLSGGYGKNKSTNKIIHVLGLDFTDFEKMHATLQQLQDSRATRGQRITEKLSELLTIDYDELWQAVLDKAGGNPQAVGRAHIGQVLFERGEVKTVQKAFDKYLADNKPAYVAIEALTMQHGIELIHACGGKAVLAHPTRYQLSATRVRKLIEEFAQLGGDACELPANSEPVSTRRMVDRSIAEHQLAASIGSDFHGSNMPWRRLGDVPNLNPEQQGIWQSFAILA</sequence>
<dbReference type="InterPro" id="IPR016195">
    <property type="entry name" value="Pol/histidinol_Pase-like"/>
</dbReference>
<dbReference type="InterPro" id="IPR052018">
    <property type="entry name" value="PHP_domain"/>
</dbReference>
<dbReference type="CDD" id="cd07438">
    <property type="entry name" value="PHP_HisPPase_AMP"/>
    <property type="match status" value="1"/>
</dbReference>
<proteinExistence type="predicted"/>
<dbReference type="GO" id="GO:0004534">
    <property type="term" value="F:5'-3' RNA exonuclease activity"/>
    <property type="evidence" value="ECO:0007669"/>
    <property type="project" value="TreeGrafter"/>
</dbReference>
<evidence type="ECO:0000313" key="3">
    <source>
        <dbReference type="Proteomes" id="UP000588111"/>
    </source>
</evidence>
<dbReference type="Pfam" id="PF02811">
    <property type="entry name" value="PHP"/>
    <property type="match status" value="1"/>
</dbReference>
<dbReference type="AlphaFoldDB" id="A0A839TCF0"/>
<feature type="domain" description="Polymerase/histidinol phosphatase N-terminal" evidence="1">
    <location>
        <begin position="3"/>
        <end position="68"/>
    </location>
</feature>